<gene>
    <name evidence="1" type="ORF">EV138_4840</name>
</gene>
<evidence type="ECO:0000313" key="2">
    <source>
        <dbReference type="Proteomes" id="UP000295151"/>
    </source>
</evidence>
<dbReference type="OrthoDB" id="3830848at2"/>
<dbReference type="SUPFAM" id="SSF54909">
    <property type="entry name" value="Dimeric alpha+beta barrel"/>
    <property type="match status" value="1"/>
</dbReference>
<dbReference type="Gene3D" id="3.30.70.1060">
    <property type="entry name" value="Dimeric alpha+beta barrel"/>
    <property type="match status" value="1"/>
</dbReference>
<dbReference type="InterPro" id="IPR011008">
    <property type="entry name" value="Dimeric_a/b-barrel"/>
</dbReference>
<evidence type="ECO:0000313" key="1">
    <source>
        <dbReference type="EMBL" id="TDU91238.1"/>
    </source>
</evidence>
<dbReference type="EMBL" id="SOCE01000001">
    <property type="protein sequence ID" value="TDU91238.1"/>
    <property type="molecule type" value="Genomic_DNA"/>
</dbReference>
<dbReference type="RefSeq" id="WP_133981016.1">
    <property type="nucleotide sequence ID" value="NZ_SOCE01000001.1"/>
</dbReference>
<dbReference type="Proteomes" id="UP000295151">
    <property type="component" value="Unassembled WGS sequence"/>
</dbReference>
<proteinExistence type="predicted"/>
<name>A0A4R7TI61_9ACTN</name>
<dbReference type="PANTHER" id="PTHR35174:SF3">
    <property type="entry name" value="BLL7171 PROTEIN"/>
    <property type="match status" value="1"/>
</dbReference>
<accession>A0A4R7TI61</accession>
<organism evidence="1 2">
    <name type="scientific">Kribbella voronezhensis</name>
    <dbReference type="NCBI Taxonomy" id="2512212"/>
    <lineage>
        <taxon>Bacteria</taxon>
        <taxon>Bacillati</taxon>
        <taxon>Actinomycetota</taxon>
        <taxon>Actinomycetes</taxon>
        <taxon>Propionibacteriales</taxon>
        <taxon>Kribbellaceae</taxon>
        <taxon>Kribbella</taxon>
    </lineage>
</organism>
<protein>
    <submittedName>
        <fullName evidence="1">Uncharacterized protein</fullName>
    </submittedName>
</protein>
<dbReference type="AlphaFoldDB" id="A0A4R7TI61"/>
<dbReference type="PANTHER" id="PTHR35174">
    <property type="entry name" value="BLL7171 PROTEIN-RELATED"/>
    <property type="match status" value="1"/>
</dbReference>
<reference evidence="1 2" key="1">
    <citation type="submission" date="2019-03" db="EMBL/GenBank/DDBJ databases">
        <title>Genomic Encyclopedia of Type Strains, Phase III (KMG-III): the genomes of soil and plant-associated and newly described type strains.</title>
        <authorList>
            <person name="Whitman W."/>
        </authorList>
    </citation>
    <scope>NUCLEOTIDE SEQUENCE [LARGE SCALE GENOMIC DNA]</scope>
    <source>
        <strain evidence="1 2">VKM Ac-2575</strain>
    </source>
</reference>
<keyword evidence="2" id="KW-1185">Reference proteome</keyword>
<sequence length="116" mass="12568">MKYLLILQADVEVLDELTEADRASVRTGHEEFRRITEEAGELIGREALADPSTSTVVCRGGIRSGPFQGTSIGGYYLVDVESKARAIELADLLPDTRIDGLAVEVRPVMLSAGADY</sequence>
<comment type="caution">
    <text evidence="1">The sequence shown here is derived from an EMBL/GenBank/DDBJ whole genome shotgun (WGS) entry which is preliminary data.</text>
</comment>